<evidence type="ECO:0000256" key="2">
    <source>
        <dbReference type="SAM" id="MobiDB-lite"/>
    </source>
</evidence>
<feature type="region of interest" description="Disordered" evidence="2">
    <location>
        <begin position="816"/>
        <end position="840"/>
    </location>
</feature>
<feature type="compositionally biased region" description="Polar residues" evidence="2">
    <location>
        <begin position="1014"/>
        <end position="1024"/>
    </location>
</feature>
<dbReference type="EMBL" id="CANTFM010000268">
    <property type="protein sequence ID" value="CAI5716820.1"/>
    <property type="molecule type" value="Genomic_DNA"/>
</dbReference>
<feature type="compositionally biased region" description="Basic residues" evidence="2">
    <location>
        <begin position="497"/>
        <end position="507"/>
    </location>
</feature>
<feature type="compositionally biased region" description="Basic and acidic residues" evidence="2">
    <location>
        <begin position="688"/>
        <end position="697"/>
    </location>
</feature>
<feature type="region of interest" description="Disordered" evidence="2">
    <location>
        <begin position="490"/>
        <end position="525"/>
    </location>
</feature>
<feature type="compositionally biased region" description="Basic and acidic residues" evidence="2">
    <location>
        <begin position="1572"/>
        <end position="1585"/>
    </location>
</feature>
<dbReference type="SUPFAM" id="SSF81631">
    <property type="entry name" value="PAP/OAS1 substrate-binding domain"/>
    <property type="match status" value="1"/>
</dbReference>
<feature type="domain" description="Poly(A) RNA polymerase mitochondrial-like central palm" evidence="3">
    <location>
        <begin position="1085"/>
        <end position="1193"/>
    </location>
</feature>
<feature type="compositionally biased region" description="Polar residues" evidence="2">
    <location>
        <begin position="511"/>
        <end position="522"/>
    </location>
</feature>
<dbReference type="PANTHER" id="PTHR23092:SF48">
    <property type="entry name" value="NUCLEOTIDYLTRANSFERASE FAMILY PROTEIN"/>
    <property type="match status" value="1"/>
</dbReference>
<evidence type="ECO:0000256" key="1">
    <source>
        <dbReference type="SAM" id="Coils"/>
    </source>
</evidence>
<sequence length="1724" mass="190675">MASDIEALTRALGELAVSLRKRRRSCQSNTEKYRVLRWLRSLHSEELASLCCVEDVAFVKTLLHMAARSRGKKPLIQEFQLLPQSISGSSVAQNKRTTTKTPLKNAAPREFVKRPVVKTVDGDVVTSFHTREYEECCLKLMKGMRVLNALQSCDTVALSMEFFQPVVKGCATFAADFFHLMKVISCGDFLMECPSETTLKHRIWAETKWLKERGYYSLQALFVNQIELNIWASWKQHKKDAITKIPLQGLASKIYLMHEWETASIGQKDAALRVLGSKTIGHLRDLKESIPVQAAGAAKFQAARLSLESLLCILTVHQQARQRADYGISVDACFTCAFEEAVIHPQAAVIKLLLAEHLQEQCSLLLCERLSKEEEIAAASSMSVSVALSDKVGTMDDGTKVNVKCTNHSQRRRASRKRMLKLRRREGEIHAIQQERFSCVVRELREHCCRKQEEAKACMNNIVLDVIDTAVSDDQLTSDGWSISTERCIKDNDQPKQKRKKKKRKKAGTAEVTSRLGSNSKGETLLVTLPQPVKLPNKPHSRRMSGGIMLVNTALRPLARTLHRLSVISRWSTASASALPLPTFGSQQLYSSSATTPFYLSLTPRDHHEQPSRVSRRGVDDDDDSSRRTETCPAGSESASHGVPATSETSNFEWFMPSVFSFQASAQRKISPTPGLDWHFNHWQVKAPDENSLDKETSPSTTRGAGLDPPPPPSSSSSASSASSRFANARISGLTKKYSLASFSKIAGMDSSRRGSANVDPDKTGLTVTSIRENGDGASIALDSDNESDFLYREGGFFDRQRALKRRRRPWPYSYAHEEGEESTADERDPRKDGRSNIYGSSKRCIDASQKGDTWTDCVHCCKCACHHAACFRNKRMEYTEDSDADSGINNEINGCKDQHFTPPSSFSKKVSESGLDVKVTMALERITMLEEKLVEKTKVMDEHTVSMSSEITTLKQTVAILTAQLHNTENDVQEFQLQQSVPANTGGLDDVSMGHVSSCNSPPAPFSPAPSSLDQQAESTPTAAPTFPEAYAPTNSVMGPFVSVPLSVLPPRSKLHWDLCEFAAQLQVDSDLRLPAQLAAQRLCMATVQSLWPRAQVRPYGSHVSRLVLPSSDVDLVICLPKVRRDAPADAAGMLEGRNAIKETWQQNLARKLKQEPWVVRDSVKTLPHAAVPIITLLTAPPYNVRLDISFEGPGHNGLATNDVVLALLHEFPPLAPMMLILKSFAIDRGLAVAYSGGLSSYALLLLVTRYLQEHSDTMPNGFANASRAVQHSLSTVQAGVADFGLMLMGFLDFYGNRFDPRTTGISVASRCFLNRESTFMAGPGTPGMGDPHHVPHQYQQQYAADDAAVDDRTSQYGYGQHWQVPAQPHMQTLPPHSEAASAQGARRYGYRSSLDLPASRELNGMSAATGLLDYQQLQQQTYDPHKFDPVFIEDPLCPSNNVGRNCFRVMQIRRAFSAAHLALLTASQNPAVFADNRIGLVAGVPLHPDNILRAILGAGAPVNVKPDAATSATVGVTSYMGAEHPCAFHYNQQQNQQQYAYHHHHHQPPQSSYDHTEIPPLRSVCAHRNELTSRRHSESESEKLTMGSATSTASRNDRARKGHMGSPRLIPQSNSGDHPSQVQVRLLRQVFTDHGRQPRRLASMKQINDQQPAKVLGRKNSERSLSFADVVRDGGGTDGANVTVSKTPLLAIARPLRFSRDDMALEESINERRETKDDSELK</sequence>
<evidence type="ECO:0000259" key="3">
    <source>
        <dbReference type="Pfam" id="PF22600"/>
    </source>
</evidence>
<feature type="region of interest" description="Disordered" evidence="2">
    <location>
        <begin position="1539"/>
        <end position="1559"/>
    </location>
</feature>
<feature type="region of interest" description="Disordered" evidence="2">
    <location>
        <begin position="601"/>
        <end position="645"/>
    </location>
</feature>
<feature type="compositionally biased region" description="Polar residues" evidence="2">
    <location>
        <begin position="1613"/>
        <end position="1622"/>
    </location>
</feature>
<feature type="region of interest" description="Disordered" evidence="2">
    <location>
        <begin position="987"/>
        <end position="1029"/>
    </location>
</feature>
<keyword evidence="5" id="KW-1185">Reference proteome</keyword>
<dbReference type="PANTHER" id="PTHR23092">
    <property type="entry name" value="POLY(A) RNA POLYMERASE"/>
    <property type="match status" value="1"/>
</dbReference>
<dbReference type="Proteomes" id="UP001162029">
    <property type="component" value="Unassembled WGS sequence"/>
</dbReference>
<dbReference type="InterPro" id="IPR043519">
    <property type="entry name" value="NT_sf"/>
</dbReference>
<accession>A0AAV0T9N8</accession>
<feature type="region of interest" description="Disordered" evidence="2">
    <location>
        <begin position="688"/>
        <end position="722"/>
    </location>
</feature>
<feature type="region of interest" description="Disordered" evidence="2">
    <location>
        <begin position="1572"/>
        <end position="1622"/>
    </location>
</feature>
<proteinExistence type="predicted"/>
<keyword evidence="1" id="KW-0175">Coiled coil</keyword>
<dbReference type="InterPro" id="IPR054708">
    <property type="entry name" value="MTPAP-like_central"/>
</dbReference>
<dbReference type="GO" id="GO:0046872">
    <property type="term" value="F:metal ion binding"/>
    <property type="evidence" value="ECO:0007669"/>
    <property type="project" value="UniProtKB-KW"/>
</dbReference>
<feature type="region of interest" description="Disordered" evidence="2">
    <location>
        <begin position="1638"/>
        <end position="1660"/>
    </location>
</feature>
<feature type="coiled-coil region" evidence="1">
    <location>
        <begin position="952"/>
        <end position="979"/>
    </location>
</feature>
<gene>
    <name evidence="4" type="ORF">PDE001_LOCUS1574</name>
</gene>
<organism evidence="4 5">
    <name type="scientific">Peronospora destructor</name>
    <dbReference type="NCBI Taxonomy" id="86335"/>
    <lineage>
        <taxon>Eukaryota</taxon>
        <taxon>Sar</taxon>
        <taxon>Stramenopiles</taxon>
        <taxon>Oomycota</taxon>
        <taxon>Peronosporomycetes</taxon>
        <taxon>Peronosporales</taxon>
        <taxon>Peronosporaceae</taxon>
        <taxon>Peronospora</taxon>
    </lineage>
</organism>
<name>A0AAV0T9N8_9STRA</name>
<dbReference type="GO" id="GO:0003729">
    <property type="term" value="F:mRNA binding"/>
    <property type="evidence" value="ECO:0007669"/>
    <property type="project" value="TreeGrafter"/>
</dbReference>
<evidence type="ECO:0000313" key="4">
    <source>
        <dbReference type="EMBL" id="CAI5716820.1"/>
    </source>
</evidence>
<reference evidence="4" key="1">
    <citation type="submission" date="2022-12" db="EMBL/GenBank/DDBJ databases">
        <authorList>
            <person name="Webb A."/>
        </authorList>
    </citation>
    <scope>NUCLEOTIDE SEQUENCE</scope>
    <source>
        <strain evidence="4">Pd1</strain>
    </source>
</reference>
<protein>
    <recommendedName>
        <fullName evidence="3">Poly(A) RNA polymerase mitochondrial-like central palm domain-containing protein</fullName>
    </recommendedName>
</protein>
<dbReference type="SUPFAM" id="SSF81301">
    <property type="entry name" value="Nucleotidyltransferase"/>
    <property type="match status" value="1"/>
</dbReference>
<dbReference type="CDD" id="cd05402">
    <property type="entry name" value="NT_PAP_TUTase"/>
    <property type="match status" value="1"/>
</dbReference>
<dbReference type="GO" id="GO:0031123">
    <property type="term" value="P:RNA 3'-end processing"/>
    <property type="evidence" value="ECO:0007669"/>
    <property type="project" value="TreeGrafter"/>
</dbReference>
<dbReference type="Gene3D" id="3.30.460.10">
    <property type="entry name" value="Beta Polymerase, domain 2"/>
    <property type="match status" value="1"/>
</dbReference>
<feature type="region of interest" description="Disordered" evidence="2">
    <location>
        <begin position="750"/>
        <end position="770"/>
    </location>
</feature>
<dbReference type="Pfam" id="PF22600">
    <property type="entry name" value="MTPAP-like_central"/>
    <property type="match status" value="1"/>
</dbReference>
<evidence type="ECO:0000313" key="5">
    <source>
        <dbReference type="Proteomes" id="UP001162029"/>
    </source>
</evidence>
<dbReference type="GO" id="GO:0043634">
    <property type="term" value="P:polyadenylation-dependent ncRNA catabolic process"/>
    <property type="evidence" value="ECO:0007669"/>
    <property type="project" value="TreeGrafter"/>
</dbReference>
<dbReference type="Gene3D" id="1.10.1410.10">
    <property type="match status" value="1"/>
</dbReference>
<dbReference type="InterPro" id="IPR045862">
    <property type="entry name" value="Trf4-like"/>
</dbReference>
<dbReference type="GO" id="GO:1990817">
    <property type="term" value="F:poly(A) RNA polymerase activity"/>
    <property type="evidence" value="ECO:0007669"/>
    <property type="project" value="InterPro"/>
</dbReference>
<comment type="caution">
    <text evidence="4">The sequence shown here is derived from an EMBL/GenBank/DDBJ whole genome shotgun (WGS) entry which is preliminary data.</text>
</comment>
<dbReference type="GO" id="GO:0005730">
    <property type="term" value="C:nucleolus"/>
    <property type="evidence" value="ECO:0007669"/>
    <property type="project" value="TreeGrafter"/>
</dbReference>
<dbReference type="GO" id="GO:0031499">
    <property type="term" value="C:TRAMP complex"/>
    <property type="evidence" value="ECO:0007669"/>
    <property type="project" value="TreeGrafter"/>
</dbReference>
<feature type="compositionally biased region" description="Basic and acidic residues" evidence="2">
    <location>
        <begin position="825"/>
        <end position="835"/>
    </location>
</feature>